<dbReference type="EMBL" id="JAPJZI010000001">
    <property type="protein sequence ID" value="MDA5397871.1"/>
    <property type="molecule type" value="Genomic_DNA"/>
</dbReference>
<gene>
    <name evidence="2" type="ORF">OQ273_04720</name>
</gene>
<dbReference type="AlphaFoldDB" id="A0A9X3ZGR3"/>
<dbReference type="InterPro" id="IPR036390">
    <property type="entry name" value="WH_DNA-bd_sf"/>
</dbReference>
<sequence>MILSHDSAFAALANPVRRQMLDELLGGSKTVRELGSGHDLTPGAISQHLKVLEEAQLIKRVVKGREHHCELSPAGLDPALEWVERHRAFWRQKLRSFGAHIDKGSGGETNG</sequence>
<dbReference type="Proteomes" id="UP001151234">
    <property type="component" value="Unassembled WGS sequence"/>
</dbReference>
<dbReference type="PANTHER" id="PTHR38600:SF2">
    <property type="entry name" value="SLL0088 PROTEIN"/>
    <property type="match status" value="1"/>
</dbReference>
<name>A0A9X3ZGR3_9HYPH</name>
<dbReference type="InterPro" id="IPR036388">
    <property type="entry name" value="WH-like_DNA-bd_sf"/>
</dbReference>
<dbReference type="Pfam" id="PF01022">
    <property type="entry name" value="HTH_5"/>
    <property type="match status" value="1"/>
</dbReference>
<dbReference type="PROSITE" id="PS50987">
    <property type="entry name" value="HTH_ARSR_2"/>
    <property type="match status" value="1"/>
</dbReference>
<accession>A0A9X3ZGR3</accession>
<keyword evidence="3" id="KW-1185">Reference proteome</keyword>
<dbReference type="RefSeq" id="WP_267989317.1">
    <property type="nucleotide sequence ID" value="NZ_JAPJZI010000001.1"/>
</dbReference>
<dbReference type="SUPFAM" id="SSF46785">
    <property type="entry name" value="Winged helix' DNA-binding domain"/>
    <property type="match status" value="1"/>
</dbReference>
<dbReference type="GO" id="GO:0003700">
    <property type="term" value="F:DNA-binding transcription factor activity"/>
    <property type="evidence" value="ECO:0007669"/>
    <property type="project" value="InterPro"/>
</dbReference>
<dbReference type="InterPro" id="IPR011991">
    <property type="entry name" value="ArsR-like_HTH"/>
</dbReference>
<dbReference type="InterPro" id="IPR001845">
    <property type="entry name" value="HTH_ArsR_DNA-bd_dom"/>
</dbReference>
<dbReference type="Gene3D" id="1.10.10.10">
    <property type="entry name" value="Winged helix-like DNA-binding domain superfamily/Winged helix DNA-binding domain"/>
    <property type="match status" value="1"/>
</dbReference>
<comment type="caution">
    <text evidence="2">The sequence shown here is derived from an EMBL/GenBank/DDBJ whole genome shotgun (WGS) entry which is preliminary data.</text>
</comment>
<reference evidence="2" key="1">
    <citation type="submission" date="2022-11" db="EMBL/GenBank/DDBJ databases">
        <title>Draft genome sequence of Hoeflea poritis E7-10 and Hoeflea prorocentri PM5-8, separated from scleractinian coral Porites lutea and marine dinoflagellate.</title>
        <authorList>
            <person name="Zhang G."/>
            <person name="Wei Q."/>
            <person name="Cai L."/>
        </authorList>
    </citation>
    <scope>NUCLEOTIDE SEQUENCE</scope>
    <source>
        <strain evidence="2">PM5-8</strain>
    </source>
</reference>
<protein>
    <submittedName>
        <fullName evidence="2">Metalloregulator ArsR/SmtB family transcription factor</fullName>
    </submittedName>
</protein>
<evidence type="ECO:0000313" key="2">
    <source>
        <dbReference type="EMBL" id="MDA5397871.1"/>
    </source>
</evidence>
<proteinExistence type="predicted"/>
<dbReference type="SMART" id="SM00418">
    <property type="entry name" value="HTH_ARSR"/>
    <property type="match status" value="1"/>
</dbReference>
<feature type="domain" description="HTH arsR-type" evidence="1">
    <location>
        <begin position="1"/>
        <end position="91"/>
    </location>
</feature>
<dbReference type="NCBIfam" id="NF033788">
    <property type="entry name" value="HTH_metalloreg"/>
    <property type="match status" value="1"/>
</dbReference>
<dbReference type="CDD" id="cd00090">
    <property type="entry name" value="HTH_ARSR"/>
    <property type="match status" value="1"/>
</dbReference>
<dbReference type="PANTHER" id="PTHR38600">
    <property type="entry name" value="TRANSCRIPTIONAL REGULATORY PROTEIN"/>
    <property type="match status" value="1"/>
</dbReference>
<evidence type="ECO:0000259" key="1">
    <source>
        <dbReference type="PROSITE" id="PS50987"/>
    </source>
</evidence>
<evidence type="ECO:0000313" key="3">
    <source>
        <dbReference type="Proteomes" id="UP001151234"/>
    </source>
</evidence>
<organism evidence="2 3">
    <name type="scientific">Hoeflea prorocentri</name>
    <dbReference type="NCBI Taxonomy" id="1922333"/>
    <lineage>
        <taxon>Bacteria</taxon>
        <taxon>Pseudomonadati</taxon>
        <taxon>Pseudomonadota</taxon>
        <taxon>Alphaproteobacteria</taxon>
        <taxon>Hyphomicrobiales</taxon>
        <taxon>Rhizobiaceae</taxon>
        <taxon>Hoeflea</taxon>
    </lineage>
</organism>